<dbReference type="AlphaFoldDB" id="A0A4Z0NMH3"/>
<name>A0A4Z0NMH3_9HYPH</name>
<feature type="compositionally biased region" description="Basic and acidic residues" evidence="2">
    <location>
        <begin position="247"/>
        <end position="256"/>
    </location>
</feature>
<dbReference type="PRINTS" id="PR00483">
    <property type="entry name" value="BACPHPHTASE"/>
</dbReference>
<dbReference type="GO" id="GO:0030288">
    <property type="term" value="C:outer membrane-bounded periplasmic space"/>
    <property type="evidence" value="ECO:0007669"/>
    <property type="project" value="InterPro"/>
</dbReference>
<sequence>MRARLVVPALTLALAAAGASADPAREPYLAAGALDVAAALPAPPRPGSAAQAADAAIYAATRDLAGSSRWHLAVADVASGVPRLLDDFSCAIGRRLDPARVPALAELLARLRRDVVAVVRNAKARFARLRPHLGNDAPICVDRTEALDRSFAYPSGHATEGWTFGLVLAALMPERAAPILRRGRIYGESRIVCGVHWASDVEAGRSTGAALFAALVGSPAFRADLDRARAELAAGSEGAAPEAALCAREDQAAHPP</sequence>
<dbReference type="SUPFAM" id="SSF48317">
    <property type="entry name" value="Acid phosphatase/Vanadium-dependent haloperoxidase"/>
    <property type="match status" value="1"/>
</dbReference>
<dbReference type="EMBL" id="SRLB01000015">
    <property type="protein sequence ID" value="TGD97128.1"/>
    <property type="molecule type" value="Genomic_DNA"/>
</dbReference>
<reference evidence="5 6" key="1">
    <citation type="submission" date="2019-04" db="EMBL/GenBank/DDBJ databases">
        <authorList>
            <person name="Feng G."/>
            <person name="Zhu H."/>
        </authorList>
    </citation>
    <scope>NUCLEOTIDE SEQUENCE [LARGE SCALE GENOMIC DNA]</scope>
    <source>
        <strain evidence="5 6">6HR-1</strain>
    </source>
</reference>
<comment type="catalytic activity">
    <reaction evidence="1">
        <text>a phosphate monoester + H2O = an alcohol + phosphate</text>
        <dbReference type="Rhea" id="RHEA:15017"/>
        <dbReference type="ChEBI" id="CHEBI:15377"/>
        <dbReference type="ChEBI" id="CHEBI:30879"/>
        <dbReference type="ChEBI" id="CHEBI:43474"/>
        <dbReference type="ChEBI" id="CHEBI:67140"/>
        <dbReference type="EC" id="3.1.3.2"/>
    </reaction>
</comment>
<dbReference type="SMART" id="SM00014">
    <property type="entry name" value="acidPPc"/>
    <property type="match status" value="1"/>
</dbReference>
<evidence type="ECO:0000256" key="1">
    <source>
        <dbReference type="PIRNR" id="PIRNR000897"/>
    </source>
</evidence>
<comment type="caution">
    <text evidence="5">The sequence shown here is derived from an EMBL/GenBank/DDBJ whole genome shotgun (WGS) entry which is preliminary data.</text>
</comment>
<dbReference type="Proteomes" id="UP000297535">
    <property type="component" value="Unassembled WGS sequence"/>
</dbReference>
<evidence type="ECO:0000313" key="5">
    <source>
        <dbReference type="EMBL" id="TGD97128.1"/>
    </source>
</evidence>
<organism evidence="5 6">
    <name type="scientific">Methylobacterium nonmethylotrophicum</name>
    <dbReference type="NCBI Taxonomy" id="1141884"/>
    <lineage>
        <taxon>Bacteria</taxon>
        <taxon>Pseudomonadati</taxon>
        <taxon>Pseudomonadota</taxon>
        <taxon>Alphaproteobacteria</taxon>
        <taxon>Hyphomicrobiales</taxon>
        <taxon>Methylobacteriaceae</taxon>
        <taxon>Methylobacterium</taxon>
    </lineage>
</organism>
<feature type="signal peptide" evidence="3">
    <location>
        <begin position="1"/>
        <end position="21"/>
    </location>
</feature>
<evidence type="ECO:0000313" key="6">
    <source>
        <dbReference type="Proteomes" id="UP000297535"/>
    </source>
</evidence>
<dbReference type="EC" id="3.1.3.2" evidence="1"/>
<keyword evidence="1" id="KW-0378">Hydrolase</keyword>
<dbReference type="InterPro" id="IPR036938">
    <property type="entry name" value="PAP2/HPO_sf"/>
</dbReference>
<keyword evidence="6" id="KW-1185">Reference proteome</keyword>
<dbReference type="OrthoDB" id="9805301at2"/>
<dbReference type="CDD" id="cd03397">
    <property type="entry name" value="PAP2_acid_phosphatase"/>
    <property type="match status" value="1"/>
</dbReference>
<feature type="region of interest" description="Disordered" evidence="2">
    <location>
        <begin position="235"/>
        <end position="256"/>
    </location>
</feature>
<feature type="domain" description="Phosphatidic acid phosphatase type 2/haloperoxidase" evidence="4">
    <location>
        <begin position="106"/>
        <end position="216"/>
    </location>
</feature>
<gene>
    <name evidence="5" type="ORF">EU555_20400</name>
</gene>
<accession>A0A4Z0NMH3</accession>
<dbReference type="RefSeq" id="WP_135417071.1">
    <property type="nucleotide sequence ID" value="NZ_SRLB01000015.1"/>
</dbReference>
<proteinExistence type="inferred from homology"/>
<dbReference type="InterPro" id="IPR000326">
    <property type="entry name" value="PAP2/HPO"/>
</dbReference>
<feature type="chain" id="PRO_5021358033" description="Acid phosphatase" evidence="3">
    <location>
        <begin position="22"/>
        <end position="256"/>
    </location>
</feature>
<evidence type="ECO:0000256" key="3">
    <source>
        <dbReference type="SAM" id="SignalP"/>
    </source>
</evidence>
<evidence type="ECO:0000256" key="2">
    <source>
        <dbReference type="SAM" id="MobiDB-lite"/>
    </source>
</evidence>
<comment type="similarity">
    <text evidence="1">Belongs to the class A bacterial acid phosphatase family.</text>
</comment>
<feature type="compositionally biased region" description="Low complexity" evidence="2">
    <location>
        <begin position="235"/>
        <end position="245"/>
    </location>
</feature>
<evidence type="ECO:0000259" key="4">
    <source>
        <dbReference type="SMART" id="SM00014"/>
    </source>
</evidence>
<keyword evidence="3" id="KW-0732">Signal</keyword>
<dbReference type="GO" id="GO:0003993">
    <property type="term" value="F:acid phosphatase activity"/>
    <property type="evidence" value="ECO:0007669"/>
    <property type="project" value="UniProtKB-EC"/>
</dbReference>
<dbReference type="InterPro" id="IPR001011">
    <property type="entry name" value="Acid_Pase_classA_bac"/>
</dbReference>
<protein>
    <recommendedName>
        <fullName evidence="1">Acid phosphatase</fullName>
        <ecNumber evidence="1">3.1.3.2</ecNumber>
    </recommendedName>
</protein>
<dbReference type="Gene3D" id="1.20.144.10">
    <property type="entry name" value="Phosphatidic acid phosphatase type 2/haloperoxidase"/>
    <property type="match status" value="1"/>
</dbReference>
<dbReference type="PIRSF" id="PIRSF000897">
    <property type="entry name" value="Acid_Ptase_ClsA"/>
    <property type="match status" value="1"/>
</dbReference>
<dbReference type="Pfam" id="PF01569">
    <property type="entry name" value="PAP2"/>
    <property type="match status" value="1"/>
</dbReference>